<evidence type="ECO:0000313" key="2">
    <source>
        <dbReference type="Proteomes" id="UP000479710"/>
    </source>
</evidence>
<organism evidence="1 2">
    <name type="scientific">Oryza meyeriana var. granulata</name>
    <dbReference type="NCBI Taxonomy" id="110450"/>
    <lineage>
        <taxon>Eukaryota</taxon>
        <taxon>Viridiplantae</taxon>
        <taxon>Streptophyta</taxon>
        <taxon>Embryophyta</taxon>
        <taxon>Tracheophyta</taxon>
        <taxon>Spermatophyta</taxon>
        <taxon>Magnoliopsida</taxon>
        <taxon>Liliopsida</taxon>
        <taxon>Poales</taxon>
        <taxon>Poaceae</taxon>
        <taxon>BOP clade</taxon>
        <taxon>Oryzoideae</taxon>
        <taxon>Oryzeae</taxon>
        <taxon>Oryzinae</taxon>
        <taxon>Oryza</taxon>
        <taxon>Oryza meyeriana</taxon>
    </lineage>
</organism>
<evidence type="ECO:0000313" key="1">
    <source>
        <dbReference type="EMBL" id="KAF0932976.1"/>
    </source>
</evidence>
<feature type="non-terminal residue" evidence="1">
    <location>
        <position position="54"/>
    </location>
</feature>
<proteinExistence type="predicted"/>
<sequence>IIKKFEDMDVFSDSFASALLHSSSSKQATNFPCSHKASVEEDELSALQTEPSRP</sequence>
<feature type="non-terminal residue" evidence="1">
    <location>
        <position position="1"/>
    </location>
</feature>
<gene>
    <name evidence="1" type="ORF">E2562_013624</name>
</gene>
<name>A0A6G1F7S4_9ORYZ</name>
<keyword evidence="2" id="KW-1185">Reference proteome</keyword>
<dbReference type="AlphaFoldDB" id="A0A6G1F7S4"/>
<comment type="caution">
    <text evidence="1">The sequence shown here is derived from an EMBL/GenBank/DDBJ whole genome shotgun (WGS) entry which is preliminary data.</text>
</comment>
<reference evidence="1 2" key="1">
    <citation type="submission" date="2019-11" db="EMBL/GenBank/DDBJ databases">
        <title>Whole genome sequence of Oryza granulata.</title>
        <authorList>
            <person name="Li W."/>
        </authorList>
    </citation>
    <scope>NUCLEOTIDE SEQUENCE [LARGE SCALE GENOMIC DNA]</scope>
    <source>
        <strain evidence="2">cv. Menghai</strain>
        <tissue evidence="1">Leaf</tissue>
    </source>
</reference>
<dbReference type="EMBL" id="SPHZ02000001">
    <property type="protein sequence ID" value="KAF0932976.1"/>
    <property type="molecule type" value="Genomic_DNA"/>
</dbReference>
<protein>
    <submittedName>
        <fullName evidence="1">Uncharacterized protein</fullName>
    </submittedName>
</protein>
<accession>A0A6G1F7S4</accession>
<dbReference type="Proteomes" id="UP000479710">
    <property type="component" value="Unassembled WGS sequence"/>
</dbReference>